<protein>
    <submittedName>
        <fullName evidence="1">Uncharacterized protein</fullName>
    </submittedName>
</protein>
<organism evidence="1 2">
    <name type="scientific">Kingdonia uniflora</name>
    <dbReference type="NCBI Taxonomy" id="39325"/>
    <lineage>
        <taxon>Eukaryota</taxon>
        <taxon>Viridiplantae</taxon>
        <taxon>Streptophyta</taxon>
        <taxon>Embryophyta</taxon>
        <taxon>Tracheophyta</taxon>
        <taxon>Spermatophyta</taxon>
        <taxon>Magnoliopsida</taxon>
        <taxon>Ranunculales</taxon>
        <taxon>Circaeasteraceae</taxon>
        <taxon>Kingdonia</taxon>
    </lineage>
</organism>
<reference evidence="1 2" key="1">
    <citation type="journal article" date="2020" name="IScience">
        <title>Genome Sequencing of the Endangered Kingdonia uniflora (Circaeasteraceae, Ranunculales) Reveals Potential Mechanisms of Evolutionary Specialization.</title>
        <authorList>
            <person name="Sun Y."/>
            <person name="Deng T."/>
            <person name="Zhang A."/>
            <person name="Moore M.J."/>
            <person name="Landis J.B."/>
            <person name="Lin N."/>
            <person name="Zhang H."/>
            <person name="Zhang X."/>
            <person name="Huang J."/>
            <person name="Zhang X."/>
            <person name="Sun H."/>
            <person name="Wang H."/>
        </authorList>
    </citation>
    <scope>NUCLEOTIDE SEQUENCE [LARGE SCALE GENOMIC DNA]</scope>
    <source>
        <strain evidence="1">TB1705</strain>
        <tissue evidence="1">Leaf</tissue>
    </source>
</reference>
<accession>A0A7J7MBG3</accession>
<dbReference type="OrthoDB" id="10036779at2759"/>
<sequence>MQLALPCISKGAFSLDGGMARSNGMFALGSRHKLYTQSCQSPGHMHVPVPVPIPVPVPVSAPPGEGALYGVDVNTGRITDSFRNFVWEPAVVKFNVLNAATEVACLVLGVDERVKNPKWQEIIGNWKLKNISF</sequence>
<dbReference type="Pfam" id="PF00118">
    <property type="entry name" value="Cpn60_TCP1"/>
    <property type="match status" value="1"/>
</dbReference>
<dbReference type="AlphaFoldDB" id="A0A7J7MBG3"/>
<gene>
    <name evidence="1" type="ORF">GIB67_005880</name>
</gene>
<keyword evidence="2" id="KW-1185">Reference proteome</keyword>
<dbReference type="EMBL" id="JACGCM010001644">
    <property type="protein sequence ID" value="KAF6152226.1"/>
    <property type="molecule type" value="Genomic_DNA"/>
</dbReference>
<comment type="caution">
    <text evidence="1">The sequence shown here is derived from an EMBL/GenBank/DDBJ whole genome shotgun (WGS) entry which is preliminary data.</text>
</comment>
<evidence type="ECO:0000313" key="1">
    <source>
        <dbReference type="EMBL" id="KAF6152226.1"/>
    </source>
</evidence>
<dbReference type="InterPro" id="IPR027413">
    <property type="entry name" value="GROEL-like_equatorial_sf"/>
</dbReference>
<dbReference type="GO" id="GO:0005524">
    <property type="term" value="F:ATP binding"/>
    <property type="evidence" value="ECO:0007669"/>
    <property type="project" value="InterPro"/>
</dbReference>
<name>A0A7J7MBG3_9MAGN</name>
<dbReference type="Gene3D" id="1.10.560.10">
    <property type="entry name" value="GroEL-like equatorial domain"/>
    <property type="match status" value="1"/>
</dbReference>
<dbReference type="InterPro" id="IPR002423">
    <property type="entry name" value="Cpn60/GroEL/TCP-1"/>
</dbReference>
<dbReference type="SUPFAM" id="SSF48592">
    <property type="entry name" value="GroEL equatorial domain-like"/>
    <property type="match status" value="1"/>
</dbReference>
<dbReference type="Proteomes" id="UP000541444">
    <property type="component" value="Unassembled WGS sequence"/>
</dbReference>
<proteinExistence type="predicted"/>
<evidence type="ECO:0000313" key="2">
    <source>
        <dbReference type="Proteomes" id="UP000541444"/>
    </source>
</evidence>